<evidence type="ECO:0000256" key="1">
    <source>
        <dbReference type="SAM" id="MobiDB-lite"/>
    </source>
</evidence>
<reference evidence="2" key="3">
    <citation type="submission" date="2025-09" db="UniProtKB">
        <authorList>
            <consortium name="Ensembl"/>
        </authorList>
    </citation>
    <scope>IDENTIFICATION</scope>
</reference>
<reference evidence="2" key="1">
    <citation type="submission" date="2020-03" db="EMBL/GenBank/DDBJ databases">
        <title>Melopsittacus undulatus (budgerigar) genome, bMelUnd1, maternal haplotype with Z.</title>
        <authorList>
            <person name="Gedman G."/>
            <person name="Mountcastle J."/>
            <person name="Haase B."/>
            <person name="Formenti G."/>
            <person name="Wright T."/>
            <person name="Apodaca J."/>
            <person name="Pelan S."/>
            <person name="Chow W."/>
            <person name="Rhie A."/>
            <person name="Howe K."/>
            <person name="Fedrigo O."/>
            <person name="Jarvis E.D."/>
        </authorList>
    </citation>
    <scope>NUCLEOTIDE SEQUENCE [LARGE SCALE GENOMIC DNA]</scope>
</reference>
<dbReference type="Ensembl" id="ENSMUNT00000008012.2">
    <property type="protein sequence ID" value="ENSMUNP00000006902.2"/>
    <property type="gene ID" value="ENSMUNG00000005553.2"/>
</dbReference>
<protein>
    <submittedName>
        <fullName evidence="2">Uncharacterized protein</fullName>
    </submittedName>
</protein>
<keyword evidence="3" id="KW-1185">Reference proteome</keyword>
<evidence type="ECO:0000313" key="3">
    <source>
        <dbReference type="Proteomes" id="UP000694405"/>
    </source>
</evidence>
<proteinExistence type="predicted"/>
<dbReference type="AlphaFoldDB" id="A0A8C6J694"/>
<dbReference type="Gene3D" id="3.30.70.330">
    <property type="match status" value="1"/>
</dbReference>
<accession>A0A8C6J694</accession>
<name>A0A8C6J694_MELUD</name>
<evidence type="ECO:0000313" key="2">
    <source>
        <dbReference type="Ensembl" id="ENSMUNP00000006902.2"/>
    </source>
</evidence>
<dbReference type="Pfam" id="PF00076">
    <property type="entry name" value="RRM_1"/>
    <property type="match status" value="1"/>
</dbReference>
<feature type="region of interest" description="Disordered" evidence="1">
    <location>
        <begin position="192"/>
        <end position="221"/>
    </location>
</feature>
<sequence length="233" mass="25916">PEFLHTEIYLNCSGCVKNEEGNEDWFDAKENLTVANCSVIGKDTKKQQEEQDTADLREARSGDEYFICVDGLHSSVSEADLRSHFQKYPIRDVLVSVESNNCRCALISFKDISKAKLAVEKMNQKKIKGKEITAKIINTVSGSKYLVSQVLTNKLSPEIQPVEKSQRSDQSNTLASAFNSVEAPITASAAEKITSSKTSCSTHVPSETKCPDWKPPTEGPYLPEVKKKVNNYY</sequence>
<dbReference type="InterPro" id="IPR012677">
    <property type="entry name" value="Nucleotide-bd_a/b_plait_sf"/>
</dbReference>
<feature type="compositionally biased region" description="Polar residues" evidence="1">
    <location>
        <begin position="193"/>
        <end position="205"/>
    </location>
</feature>
<accession>A0A8V5GH83</accession>
<dbReference type="PROSITE" id="PS50102">
    <property type="entry name" value="RRM"/>
    <property type="match status" value="1"/>
</dbReference>
<dbReference type="InterPro" id="IPR000504">
    <property type="entry name" value="RRM_dom"/>
</dbReference>
<dbReference type="SMART" id="SM00360">
    <property type="entry name" value="RRM"/>
    <property type="match status" value="1"/>
</dbReference>
<reference evidence="2" key="2">
    <citation type="submission" date="2025-08" db="UniProtKB">
        <authorList>
            <consortium name="Ensembl"/>
        </authorList>
    </citation>
    <scope>IDENTIFICATION</scope>
</reference>
<dbReference type="GO" id="GO:0003723">
    <property type="term" value="F:RNA binding"/>
    <property type="evidence" value="ECO:0007669"/>
    <property type="project" value="UniProtKB-UniRule"/>
</dbReference>
<organism evidence="2 3">
    <name type="scientific">Melopsittacus undulatus</name>
    <name type="common">Budgerigar</name>
    <name type="synonym">Psittacus undulatus</name>
    <dbReference type="NCBI Taxonomy" id="13146"/>
    <lineage>
        <taxon>Eukaryota</taxon>
        <taxon>Metazoa</taxon>
        <taxon>Chordata</taxon>
        <taxon>Craniata</taxon>
        <taxon>Vertebrata</taxon>
        <taxon>Euteleostomi</taxon>
        <taxon>Archelosauria</taxon>
        <taxon>Archosauria</taxon>
        <taxon>Dinosauria</taxon>
        <taxon>Saurischia</taxon>
        <taxon>Theropoda</taxon>
        <taxon>Coelurosauria</taxon>
        <taxon>Aves</taxon>
        <taxon>Neognathae</taxon>
        <taxon>Neoaves</taxon>
        <taxon>Telluraves</taxon>
        <taxon>Australaves</taxon>
        <taxon>Psittaciformes</taxon>
        <taxon>Psittaculidae</taxon>
        <taxon>Melopsittacus</taxon>
    </lineage>
</organism>
<dbReference type="InterPro" id="IPR035979">
    <property type="entry name" value="RBD_domain_sf"/>
</dbReference>
<dbReference type="SUPFAM" id="SSF54928">
    <property type="entry name" value="RNA-binding domain, RBD"/>
    <property type="match status" value="1"/>
</dbReference>
<dbReference type="Proteomes" id="UP000694405">
    <property type="component" value="Chromosome 8"/>
</dbReference>